<dbReference type="InterPro" id="IPR009875">
    <property type="entry name" value="PilZ_domain"/>
</dbReference>
<gene>
    <name evidence="2" type="ORF">NSU_3657</name>
</gene>
<protein>
    <recommendedName>
        <fullName evidence="1">PilZ domain-containing protein</fullName>
    </recommendedName>
</protein>
<evidence type="ECO:0000313" key="3">
    <source>
        <dbReference type="Proteomes" id="UP000004030"/>
    </source>
</evidence>
<dbReference type="eggNOG" id="ENOG5031D3U">
    <property type="taxonomic scope" value="Bacteria"/>
</dbReference>
<accession>G6EH36</accession>
<keyword evidence="3" id="KW-1185">Reference proteome</keyword>
<dbReference type="AlphaFoldDB" id="G6EH36"/>
<sequence length="121" mass="13942">MDQREYERFVVERKIECFVDDRRHEVSLYDLCSGGCMIEALRVPLKVETMVELKLNHFIEVNGQIVWKAGASAGVRFGQKLHEAAVRYLGFTPRHQTFEALAPRDRFGRMLPPLPQMGSGY</sequence>
<evidence type="ECO:0000259" key="1">
    <source>
        <dbReference type="Pfam" id="PF07238"/>
    </source>
</evidence>
<reference evidence="2 3" key="1">
    <citation type="journal article" date="2012" name="J. Bacteriol.">
        <title>Genome sequence of benzo(a)pyrene-degrading bacterium Novosphingobium pentaromativorans US6-1.</title>
        <authorList>
            <person name="Luo Y.R."/>
            <person name="Kang S.G."/>
            <person name="Kim S.J."/>
            <person name="Kim M.R."/>
            <person name="Li N."/>
            <person name="Lee J.H."/>
            <person name="Kwon K.K."/>
        </authorList>
    </citation>
    <scope>NUCLEOTIDE SEQUENCE [LARGE SCALE GENOMIC DNA]</scope>
    <source>
        <strain evidence="2 3">US6-1</strain>
    </source>
</reference>
<comment type="caution">
    <text evidence="2">The sequence shown here is derived from an EMBL/GenBank/DDBJ whole genome shotgun (WGS) entry which is preliminary data.</text>
</comment>
<dbReference type="Pfam" id="PF07238">
    <property type="entry name" value="PilZ"/>
    <property type="match status" value="1"/>
</dbReference>
<dbReference type="KEGG" id="npn:JI59_20735"/>
<dbReference type="RefSeq" id="WP_007014565.1">
    <property type="nucleotide sequence ID" value="NZ_AGFM01000058.1"/>
</dbReference>
<feature type="domain" description="PilZ" evidence="1">
    <location>
        <begin position="2"/>
        <end position="86"/>
    </location>
</feature>
<dbReference type="Gene3D" id="2.40.10.220">
    <property type="entry name" value="predicted glycosyltransferase like domains"/>
    <property type="match status" value="1"/>
</dbReference>
<dbReference type="SUPFAM" id="SSF141371">
    <property type="entry name" value="PilZ domain-like"/>
    <property type="match status" value="1"/>
</dbReference>
<dbReference type="EMBL" id="AGFM01000058">
    <property type="protein sequence ID" value="EHJ59325.1"/>
    <property type="molecule type" value="Genomic_DNA"/>
</dbReference>
<dbReference type="PATRIC" id="fig|1088721.3.peg.3606"/>
<dbReference type="OrthoDB" id="7508603at2"/>
<dbReference type="Proteomes" id="UP000004030">
    <property type="component" value="Unassembled WGS sequence"/>
</dbReference>
<name>G6EH36_9SPHN</name>
<evidence type="ECO:0000313" key="2">
    <source>
        <dbReference type="EMBL" id="EHJ59325.1"/>
    </source>
</evidence>
<organism evidence="2 3">
    <name type="scientific">Novosphingobium pentaromativorans US6-1</name>
    <dbReference type="NCBI Taxonomy" id="1088721"/>
    <lineage>
        <taxon>Bacteria</taxon>
        <taxon>Pseudomonadati</taxon>
        <taxon>Pseudomonadota</taxon>
        <taxon>Alphaproteobacteria</taxon>
        <taxon>Sphingomonadales</taxon>
        <taxon>Sphingomonadaceae</taxon>
        <taxon>Novosphingobium</taxon>
    </lineage>
</organism>
<proteinExistence type="predicted"/>
<dbReference type="GO" id="GO:0035438">
    <property type="term" value="F:cyclic-di-GMP binding"/>
    <property type="evidence" value="ECO:0007669"/>
    <property type="project" value="InterPro"/>
</dbReference>